<feature type="domain" description="FAR1" evidence="3">
    <location>
        <begin position="163"/>
        <end position="253"/>
    </location>
</feature>
<feature type="transmembrane region" description="Helical" evidence="2">
    <location>
        <begin position="20"/>
        <end position="39"/>
    </location>
</feature>
<dbReference type="PANTHER" id="PTHR46328:SF2">
    <property type="entry name" value="FAR1 DOMAIN-CONTAINING PROTEIN"/>
    <property type="match status" value="1"/>
</dbReference>
<keyword evidence="2" id="KW-0472">Membrane</keyword>
<keyword evidence="5" id="KW-1185">Reference proteome</keyword>
<comment type="caution">
    <text evidence="4">The sequence shown here is derived from an EMBL/GenBank/DDBJ whole genome shotgun (WGS) entry which is preliminary data.</text>
</comment>
<reference evidence="4 5" key="1">
    <citation type="journal article" date="2024" name="G3 (Bethesda)">
        <title>Genome assembly of Hibiscus sabdariffa L. provides insights into metabolisms of medicinal natural products.</title>
        <authorList>
            <person name="Kim T."/>
        </authorList>
    </citation>
    <scope>NUCLEOTIDE SEQUENCE [LARGE SCALE GENOMIC DNA]</scope>
    <source>
        <strain evidence="4">TK-2024</strain>
        <tissue evidence="4">Old leaves</tissue>
    </source>
</reference>
<keyword evidence="2" id="KW-1133">Transmembrane helix</keyword>
<protein>
    <recommendedName>
        <fullName evidence="3">FAR1 domain-containing protein</fullName>
    </recommendedName>
</protein>
<evidence type="ECO:0000256" key="2">
    <source>
        <dbReference type="SAM" id="Phobius"/>
    </source>
</evidence>
<dbReference type="InterPro" id="IPR004330">
    <property type="entry name" value="FAR1_DNA_bnd_dom"/>
</dbReference>
<dbReference type="Pfam" id="PF03101">
    <property type="entry name" value="FAR1"/>
    <property type="match status" value="1"/>
</dbReference>
<feature type="coiled-coil region" evidence="1">
    <location>
        <begin position="269"/>
        <end position="332"/>
    </location>
</feature>
<name>A0ABR2FW60_9ROSI</name>
<organism evidence="4 5">
    <name type="scientific">Hibiscus sabdariffa</name>
    <name type="common">roselle</name>
    <dbReference type="NCBI Taxonomy" id="183260"/>
    <lineage>
        <taxon>Eukaryota</taxon>
        <taxon>Viridiplantae</taxon>
        <taxon>Streptophyta</taxon>
        <taxon>Embryophyta</taxon>
        <taxon>Tracheophyta</taxon>
        <taxon>Spermatophyta</taxon>
        <taxon>Magnoliopsida</taxon>
        <taxon>eudicotyledons</taxon>
        <taxon>Gunneridae</taxon>
        <taxon>Pentapetalae</taxon>
        <taxon>rosids</taxon>
        <taxon>malvids</taxon>
        <taxon>Malvales</taxon>
        <taxon>Malvaceae</taxon>
        <taxon>Malvoideae</taxon>
        <taxon>Hibiscus</taxon>
    </lineage>
</organism>
<dbReference type="Proteomes" id="UP001472677">
    <property type="component" value="Unassembled WGS sequence"/>
</dbReference>
<evidence type="ECO:0000256" key="1">
    <source>
        <dbReference type="SAM" id="Coils"/>
    </source>
</evidence>
<dbReference type="EMBL" id="JBBPBM010000004">
    <property type="protein sequence ID" value="KAK8588486.1"/>
    <property type="molecule type" value="Genomic_DNA"/>
</dbReference>
<gene>
    <name evidence="4" type="ORF">V6N12_022924</name>
</gene>
<dbReference type="PANTHER" id="PTHR46328">
    <property type="entry name" value="FAR-RED IMPAIRED RESPONSIVE (FAR1) FAMILY PROTEIN-RELATED"/>
    <property type="match status" value="1"/>
</dbReference>
<accession>A0ABR2FW60</accession>
<evidence type="ECO:0000313" key="4">
    <source>
        <dbReference type="EMBL" id="KAK8588486.1"/>
    </source>
</evidence>
<evidence type="ECO:0000313" key="5">
    <source>
        <dbReference type="Proteomes" id="UP001472677"/>
    </source>
</evidence>
<keyword evidence="1" id="KW-0175">Coiled coil</keyword>
<keyword evidence="2" id="KW-0812">Transmembrane</keyword>
<proteinExistence type="predicted"/>
<sequence>MLSCTEMNDETNFGGYESSLSLDISFGFLFLSFFFPFGFREKKKKDRKASISIATIRIVRVTPITSFLLASSLCINELVGQRKSVMESKSGRGIDSDESMKCLELENFDEQELVDHELSDNIDLHLGEVDKGIDESTESLPLLDNAAHPYIGMEFHSRDAAREFYVAYGRHIGFTVRIHHNRRSRINNTVIGQDFVCSKEGFREKKYMYRKDRVLPPPPITREGCPAMLRLALRDGVKWVVTKFVKEHNHSLSPGKVPWRGSAKNLISEDEKDRRIQELTQELNNEKQKCKRRCAAYQEQLHTLLKFVEEHTDQLSRRVQDIVNNIKELEEA</sequence>
<evidence type="ECO:0000259" key="3">
    <source>
        <dbReference type="Pfam" id="PF03101"/>
    </source>
</evidence>